<dbReference type="Gene3D" id="3.40.470.10">
    <property type="entry name" value="Uracil-DNA glycosylase-like domain"/>
    <property type="match status" value="1"/>
</dbReference>
<proteinExistence type="predicted"/>
<protein>
    <recommendedName>
        <fullName evidence="3">Uracil-DNA glycosylase-like domain-containing protein</fullName>
    </recommendedName>
</protein>
<dbReference type="Proteomes" id="UP000469159">
    <property type="component" value="Unassembled WGS sequence"/>
</dbReference>
<dbReference type="OrthoDB" id="5290748at2"/>
<evidence type="ECO:0000313" key="2">
    <source>
        <dbReference type="Proteomes" id="UP000469159"/>
    </source>
</evidence>
<evidence type="ECO:0008006" key="3">
    <source>
        <dbReference type="Google" id="ProtNLM"/>
    </source>
</evidence>
<gene>
    <name evidence="1" type="ORF">GRI75_12295</name>
</gene>
<name>A0A6I4UUH9_9SPHN</name>
<organism evidence="1 2">
    <name type="scientific">Croceibacterium soli</name>
    <dbReference type="NCBI Taxonomy" id="1739690"/>
    <lineage>
        <taxon>Bacteria</taxon>
        <taxon>Pseudomonadati</taxon>
        <taxon>Pseudomonadota</taxon>
        <taxon>Alphaproteobacteria</taxon>
        <taxon>Sphingomonadales</taxon>
        <taxon>Erythrobacteraceae</taxon>
        <taxon>Croceibacterium</taxon>
    </lineage>
</organism>
<dbReference type="EMBL" id="WTYK01000007">
    <property type="protein sequence ID" value="MXP42421.1"/>
    <property type="molecule type" value="Genomic_DNA"/>
</dbReference>
<comment type="caution">
    <text evidence="1">The sequence shown here is derived from an EMBL/GenBank/DDBJ whole genome shotgun (WGS) entry which is preliminary data.</text>
</comment>
<keyword evidence="2" id="KW-1185">Reference proteome</keyword>
<dbReference type="InterPro" id="IPR036895">
    <property type="entry name" value="Uracil-DNA_glycosylase-like_sf"/>
</dbReference>
<dbReference type="AlphaFoldDB" id="A0A6I4UUH9"/>
<evidence type="ECO:0000313" key="1">
    <source>
        <dbReference type="EMBL" id="MXP42421.1"/>
    </source>
</evidence>
<reference evidence="1 2" key="1">
    <citation type="submission" date="2019-12" db="EMBL/GenBank/DDBJ databases">
        <title>Genomic-based taxomic classification of the family Erythrobacteraceae.</title>
        <authorList>
            <person name="Xu L."/>
        </authorList>
    </citation>
    <scope>NUCLEOTIDE SEQUENCE [LARGE SCALE GENOMIC DNA]</scope>
    <source>
        <strain evidence="1 2">MCCC 1K02066</strain>
    </source>
</reference>
<dbReference type="RefSeq" id="WP_160747281.1">
    <property type="nucleotide sequence ID" value="NZ_WTYK01000007.1"/>
</dbReference>
<dbReference type="SUPFAM" id="SSF52141">
    <property type="entry name" value="Uracil-DNA glycosylase-like"/>
    <property type="match status" value="1"/>
</dbReference>
<sequence>MTTSTGIDSRVLTGYPSSGMIAWPGLDTCTAAGQDLQQDSMIDARPQPTLAEQLAAAHAWWREAGVDCEFADEPHDWLAKPEIVQAPDEAQFATPTRPIKPLEPEIPPLGGDSSGWPQALTDFAPWWLAEEGLETGGTAPRVAPRGSEGAALMVLVPMPEESDSEALLAGPQGRLIGNMLSAMGIAEDAAYLAAALPRHAKHPDWQALAARQLGEIVAHHVRLARPKRLLVLGRAMLPLFGHDPAQGAAAVRGIALEGCDVPALASYGPEPLLATPRFRAALWRGWLEWTEGSV</sequence>
<accession>A0A6I4UUH9</accession>